<evidence type="ECO:0000256" key="2">
    <source>
        <dbReference type="SAM" id="Phobius"/>
    </source>
</evidence>
<reference evidence="3 4" key="1">
    <citation type="submission" date="2019-03" db="EMBL/GenBank/DDBJ databases">
        <title>Three New Species of Nocardioides, Nocardioides euryhalodurans sp. nov., Nocardioides seonyuensis sp. nov. and Nocardioides eburneoflavus sp. nov., Iolated from Soil.</title>
        <authorList>
            <person name="Roh S.G."/>
            <person name="Lee C."/>
            <person name="Kim M.-K."/>
            <person name="Kim S.B."/>
        </authorList>
    </citation>
    <scope>NUCLEOTIDE SEQUENCE [LARGE SCALE GENOMIC DNA]</scope>
    <source>
        <strain evidence="3 4">MMS17-SY117</strain>
    </source>
</reference>
<gene>
    <name evidence="3" type="ORF">EXE57_19395</name>
</gene>
<evidence type="ECO:0000313" key="3">
    <source>
        <dbReference type="EMBL" id="QBR94210.1"/>
    </source>
</evidence>
<sequence>MSTRPGEDDVWRSIVDNYGERAELDDADPHAPGAAPEPSPEPFAPTHDEIDAWEEPEERFVPPVPPPAPRLPLPQRLAWLGVFGSPAVLLVALVAGISLPGLVAYALVTAFIGGFLYLVATMQRGSSRDPWDDGSRI</sequence>
<proteinExistence type="predicted"/>
<dbReference type="KEGG" id="noy:EXE57_19395"/>
<evidence type="ECO:0008006" key="5">
    <source>
        <dbReference type="Google" id="ProtNLM"/>
    </source>
</evidence>
<evidence type="ECO:0000313" key="4">
    <source>
        <dbReference type="Proteomes" id="UP000294894"/>
    </source>
</evidence>
<accession>A0A4P7GPY4</accession>
<evidence type="ECO:0000256" key="1">
    <source>
        <dbReference type="SAM" id="MobiDB-lite"/>
    </source>
</evidence>
<feature type="transmembrane region" description="Helical" evidence="2">
    <location>
        <begin position="103"/>
        <end position="120"/>
    </location>
</feature>
<keyword evidence="2" id="KW-0812">Transmembrane</keyword>
<dbReference type="EMBL" id="CP038267">
    <property type="protein sequence ID" value="QBR94210.1"/>
    <property type="molecule type" value="Genomic_DNA"/>
</dbReference>
<dbReference type="AlphaFoldDB" id="A0A4P7GPY4"/>
<organism evidence="3 4">
    <name type="scientific">Nocardioides euryhalodurans</name>
    <dbReference type="NCBI Taxonomy" id="2518370"/>
    <lineage>
        <taxon>Bacteria</taxon>
        <taxon>Bacillati</taxon>
        <taxon>Actinomycetota</taxon>
        <taxon>Actinomycetes</taxon>
        <taxon>Propionibacteriales</taxon>
        <taxon>Nocardioidaceae</taxon>
        <taxon>Nocardioides</taxon>
    </lineage>
</organism>
<keyword evidence="4" id="KW-1185">Reference proteome</keyword>
<name>A0A4P7GPY4_9ACTN</name>
<feature type="transmembrane region" description="Helical" evidence="2">
    <location>
        <begin position="77"/>
        <end position="97"/>
    </location>
</feature>
<dbReference type="OrthoDB" id="3787269at2"/>
<feature type="region of interest" description="Disordered" evidence="1">
    <location>
        <begin position="21"/>
        <end position="67"/>
    </location>
</feature>
<protein>
    <recommendedName>
        <fullName evidence="5">DUF308 domain-containing protein</fullName>
    </recommendedName>
</protein>
<keyword evidence="2" id="KW-1133">Transmembrane helix</keyword>
<keyword evidence="2" id="KW-0472">Membrane</keyword>
<dbReference type="Proteomes" id="UP000294894">
    <property type="component" value="Chromosome"/>
</dbReference>
<dbReference type="RefSeq" id="WP_135080388.1">
    <property type="nucleotide sequence ID" value="NZ_CP038267.1"/>
</dbReference>